<evidence type="ECO:0000313" key="2">
    <source>
        <dbReference type="EMBL" id="KAF1999414.1"/>
    </source>
</evidence>
<reference evidence="2" key="1">
    <citation type="journal article" date="2020" name="Stud. Mycol.">
        <title>101 Dothideomycetes genomes: a test case for predicting lifestyles and emergence of pathogens.</title>
        <authorList>
            <person name="Haridas S."/>
            <person name="Albert R."/>
            <person name="Binder M."/>
            <person name="Bloem J."/>
            <person name="Labutti K."/>
            <person name="Salamov A."/>
            <person name="Andreopoulos B."/>
            <person name="Baker S."/>
            <person name="Barry K."/>
            <person name="Bills G."/>
            <person name="Bluhm B."/>
            <person name="Cannon C."/>
            <person name="Castanera R."/>
            <person name="Culley D."/>
            <person name="Daum C."/>
            <person name="Ezra D."/>
            <person name="Gonzalez J."/>
            <person name="Henrissat B."/>
            <person name="Kuo A."/>
            <person name="Liang C."/>
            <person name="Lipzen A."/>
            <person name="Lutzoni F."/>
            <person name="Magnuson J."/>
            <person name="Mondo S."/>
            <person name="Nolan M."/>
            <person name="Ohm R."/>
            <person name="Pangilinan J."/>
            <person name="Park H.-J."/>
            <person name="Ramirez L."/>
            <person name="Alfaro M."/>
            <person name="Sun H."/>
            <person name="Tritt A."/>
            <person name="Yoshinaga Y."/>
            <person name="Zwiers L.-H."/>
            <person name="Turgeon B."/>
            <person name="Goodwin S."/>
            <person name="Spatafora J."/>
            <person name="Crous P."/>
            <person name="Grigoriev I."/>
        </authorList>
    </citation>
    <scope>NUCLEOTIDE SEQUENCE</scope>
    <source>
        <strain evidence="2">CBS 123094</strain>
    </source>
</reference>
<dbReference type="EMBL" id="ML977596">
    <property type="protein sequence ID" value="KAF1999414.1"/>
    <property type="molecule type" value="Genomic_DNA"/>
</dbReference>
<keyword evidence="1" id="KW-0732">Signal</keyword>
<keyword evidence="3" id="KW-1185">Reference proteome</keyword>
<feature type="chain" id="PRO_5025417283" description="TLC domain-containing protein" evidence="1">
    <location>
        <begin position="23"/>
        <end position="142"/>
    </location>
</feature>
<protein>
    <recommendedName>
        <fullName evidence="4">TLC domain-containing protein</fullName>
    </recommendedName>
</protein>
<accession>A0A6A5WEU1</accession>
<sequence>MHAFQGMLYILVIALLTRIYQLLDDLIPTVPRPYWKIFNILSIPAQAFLLWLSERHYGLLKDAGHPDAENYALCFWLLRSFVMIGILRSIYNLWIMWTLHVQSKGLRLVRIAIHGGRERVDREEIMRRLRERLNSDNFQADG</sequence>
<dbReference type="Proteomes" id="UP000799779">
    <property type="component" value="Unassembled WGS sequence"/>
</dbReference>
<feature type="signal peptide" evidence="1">
    <location>
        <begin position="1"/>
        <end position="22"/>
    </location>
</feature>
<proteinExistence type="predicted"/>
<evidence type="ECO:0000313" key="3">
    <source>
        <dbReference type="Proteomes" id="UP000799779"/>
    </source>
</evidence>
<name>A0A6A5WEU1_9PLEO</name>
<evidence type="ECO:0000256" key="1">
    <source>
        <dbReference type="SAM" id="SignalP"/>
    </source>
</evidence>
<gene>
    <name evidence="2" type="ORF">P154DRAFT_577124</name>
</gene>
<dbReference type="AlphaFoldDB" id="A0A6A5WEU1"/>
<evidence type="ECO:0008006" key="4">
    <source>
        <dbReference type="Google" id="ProtNLM"/>
    </source>
</evidence>
<organism evidence="2 3">
    <name type="scientific">Amniculicola lignicola CBS 123094</name>
    <dbReference type="NCBI Taxonomy" id="1392246"/>
    <lineage>
        <taxon>Eukaryota</taxon>
        <taxon>Fungi</taxon>
        <taxon>Dikarya</taxon>
        <taxon>Ascomycota</taxon>
        <taxon>Pezizomycotina</taxon>
        <taxon>Dothideomycetes</taxon>
        <taxon>Pleosporomycetidae</taxon>
        <taxon>Pleosporales</taxon>
        <taxon>Amniculicolaceae</taxon>
        <taxon>Amniculicola</taxon>
    </lineage>
</organism>